<evidence type="ECO:0000313" key="1">
    <source>
        <dbReference type="EMBL" id="GAS83421.1"/>
    </source>
</evidence>
<accession>A0A100VPE9</accession>
<reference evidence="2" key="2">
    <citation type="submission" date="2016-01" db="EMBL/GenBank/DDBJ databases">
        <title>Draft Genome Sequence of Paenibacillus amylolyticus Heshi-A3 that Was Isolated from Fermented Rice Bran with Aging Salted Mackerel, Which Was Named Heshiko as Traditional Fermented Seafood in Japan.</title>
        <authorList>
            <person name="Akuzawa S."/>
            <person name="Nakagawa J."/>
            <person name="Kanekatsu T."/>
            <person name="Kubota E."/>
            <person name="Ohtake R."/>
            <person name="Suzuki T."/>
            <person name="Kanesaki Y."/>
        </authorList>
    </citation>
    <scope>NUCLEOTIDE SEQUENCE [LARGE SCALE GENOMIC DNA]</scope>
    <source>
        <strain evidence="2">Heshi-A3</strain>
    </source>
</reference>
<dbReference type="AlphaFoldDB" id="A0A100VPE9"/>
<reference evidence="1 2" key="1">
    <citation type="journal article" date="2016" name="Genome Announc.">
        <title>Draft Genome Sequence of Paenibacillus amylolyticus Heshi-A3, Isolated from Fermented Rice Bran in a Japanese Fermented Seafood Dish.</title>
        <authorList>
            <person name="Akuzawa S."/>
            <person name="Nagaoka J."/>
            <person name="Kanekatsu M."/>
            <person name="Kubota E."/>
            <person name="Ohtake R."/>
            <person name="Suzuki T."/>
            <person name="Kanesaki Y."/>
        </authorList>
    </citation>
    <scope>NUCLEOTIDE SEQUENCE [LARGE SCALE GENOMIC DNA]</scope>
    <source>
        <strain evidence="1 2">Heshi-A3</strain>
    </source>
</reference>
<organism evidence="1 2">
    <name type="scientific">Paenibacillus amylolyticus</name>
    <dbReference type="NCBI Taxonomy" id="1451"/>
    <lineage>
        <taxon>Bacteria</taxon>
        <taxon>Bacillati</taxon>
        <taxon>Bacillota</taxon>
        <taxon>Bacilli</taxon>
        <taxon>Bacillales</taxon>
        <taxon>Paenibacillaceae</taxon>
        <taxon>Paenibacillus</taxon>
    </lineage>
</organism>
<gene>
    <name evidence="1" type="ORF">PAHA3_3499</name>
</gene>
<dbReference type="Proteomes" id="UP000069697">
    <property type="component" value="Unassembled WGS sequence"/>
</dbReference>
<sequence>MKLRIAIIPVLAVAMGVVIYAGSTTLGQEKISSESKATAVQPVNKTIQPKEYKIATNEAKLIYYKDFNLLDSGTEIVVIGHVVNDNGLYDVKTDDGVVIDQLSQTSIKIDEVLKGEIPTDNPVTVMESAVIKDDVLVTLEGYVKMNDQDQYLLFLRKTGDNTYAINGTFQGKFNIEQTKPEEPFQGFTINEEQLDKVEYIGDDLEHFNTLKEEALNKYVK</sequence>
<evidence type="ECO:0000313" key="2">
    <source>
        <dbReference type="Proteomes" id="UP000069697"/>
    </source>
</evidence>
<comment type="caution">
    <text evidence="1">The sequence shown here is derived from an EMBL/GenBank/DDBJ whole genome shotgun (WGS) entry which is preliminary data.</text>
</comment>
<name>A0A100VPE9_PAEAM</name>
<protein>
    <submittedName>
        <fullName evidence="1">Uncharacterized protein</fullName>
    </submittedName>
</protein>
<dbReference type="EMBL" id="BCNV01000001">
    <property type="protein sequence ID" value="GAS83421.1"/>
    <property type="molecule type" value="Genomic_DNA"/>
</dbReference>
<proteinExistence type="predicted"/>
<dbReference type="RefSeq" id="WP_062835769.1">
    <property type="nucleotide sequence ID" value="NZ_BCNV01000001.1"/>
</dbReference>